<dbReference type="Proteomes" id="UP000480222">
    <property type="component" value="Unassembled WGS sequence"/>
</dbReference>
<dbReference type="EMBL" id="CADDAV010000010">
    <property type="protein sequence ID" value="CAB0594803.1"/>
    <property type="molecule type" value="Genomic_DNA"/>
</dbReference>
<dbReference type="AlphaFoldDB" id="A0A811G2R0"/>
<evidence type="ECO:0000313" key="2">
    <source>
        <dbReference type="Proteomes" id="UP000480222"/>
    </source>
</evidence>
<accession>A0A811G2R0</accession>
<comment type="caution">
    <text evidence="1">The sequence shown here is derived from an EMBL/GenBank/DDBJ whole genome shotgun (WGS) entry which is preliminary data.</text>
</comment>
<protein>
    <submittedName>
        <fullName evidence="1">Uncharacterized protein</fullName>
    </submittedName>
</protein>
<organism evidence="1 2">
    <name type="scientific">Corynebacterium diphtheriae</name>
    <dbReference type="NCBI Taxonomy" id="1717"/>
    <lineage>
        <taxon>Bacteria</taxon>
        <taxon>Bacillati</taxon>
        <taxon>Actinomycetota</taxon>
        <taxon>Actinomycetes</taxon>
        <taxon>Mycobacteriales</taxon>
        <taxon>Corynebacteriaceae</taxon>
        <taxon>Corynebacterium</taxon>
    </lineage>
</organism>
<gene>
    <name evidence="1" type="ORF">CIP107547_00939</name>
</gene>
<sequence length="275" mass="30250">MTTAAQAKFITDLRDECSLANREAVTKNIEKFAQWASRKVQLQAKRELINRDGDIERLGNVAPRVTAAITEWATAKADLRDWAMTVNLATLTTEEASHLIDTLNAPSGILALNAASLPQEWLMDDSLAAIFEEIVDSIVTESMAEEAEEETEEAADEVHPYFIGQAQDILTRAHAPETTDHMPLAWWAQEMKTSGEYQDNPRVIVAENGSIVCMATRRGGHGTNAYYIEDTEQTRQWGIANRVIDMSLGTIKRAIGMKVIEVSASSVCLGAGKKA</sequence>
<evidence type="ECO:0000313" key="1">
    <source>
        <dbReference type="EMBL" id="CAB0594803.1"/>
    </source>
</evidence>
<reference evidence="1 2" key="1">
    <citation type="submission" date="2020-02" db="EMBL/GenBank/DDBJ databases">
        <authorList>
            <person name="Brisse S."/>
        </authorList>
    </citation>
    <scope>NUCLEOTIDE SEQUENCE [LARGE SCALE GENOMIC DNA]</scope>
    <source>
        <strain evidence="1">CIP107547</strain>
    </source>
</reference>
<proteinExistence type="predicted"/>
<dbReference type="RefSeq" id="WP_088263230.1">
    <property type="nucleotide sequence ID" value="NZ_MSIH01000003.1"/>
</dbReference>
<name>A0A811G2R0_CORDP</name>